<name>A0A6A7AGX9_9PLEO</name>
<gene>
    <name evidence="3" type="ORF">CC86DRAFT_424299</name>
</gene>
<protein>
    <recommendedName>
        <fullName evidence="2">Probable double zinc ribbon domain-containing protein</fullName>
    </recommendedName>
</protein>
<organism evidence="3 4">
    <name type="scientific">Ophiobolus disseminans</name>
    <dbReference type="NCBI Taxonomy" id="1469910"/>
    <lineage>
        <taxon>Eukaryota</taxon>
        <taxon>Fungi</taxon>
        <taxon>Dikarya</taxon>
        <taxon>Ascomycota</taxon>
        <taxon>Pezizomycotina</taxon>
        <taxon>Dothideomycetes</taxon>
        <taxon>Pleosporomycetidae</taxon>
        <taxon>Pleosporales</taxon>
        <taxon>Pleosporineae</taxon>
        <taxon>Phaeosphaeriaceae</taxon>
        <taxon>Ophiobolus</taxon>
    </lineage>
</organism>
<feature type="region of interest" description="Disordered" evidence="1">
    <location>
        <begin position="259"/>
        <end position="286"/>
    </location>
</feature>
<feature type="domain" description="Probable double zinc ribbon" evidence="2">
    <location>
        <begin position="67"/>
        <end position="150"/>
    </location>
</feature>
<proteinExistence type="predicted"/>
<sequence length="330" mass="36006">MARSTLFHQGSSTSTPNFAAALNSAPATSSPSTPNLRGHNKKKSVLGTIKALFNNKSKTAQMGESIGLWRCCKCGRRHELYQLEQGSHLVSALDCDCPHRSCEHCELSGGIRPYKPVQEPIPVQLSDIHKRILFGIFCGECGISLQARPVSSIVGPSTMRQKVSAVPKTLAAHSANPLKTLRASRSMTNIFGEPAPKASSLQGPKSTYNLRALSNEMEKEHGKQANSVMVMFTGTGCTCGHTLNHTDLCFQIVERPTNSKVAEQPETTEQAESTIEKRPSFGATPADITKGIRETMLTLARPDRIIRHPNPLKYNPVNDEELAHLYGYGE</sequence>
<evidence type="ECO:0000313" key="3">
    <source>
        <dbReference type="EMBL" id="KAF2831978.1"/>
    </source>
</evidence>
<dbReference type="InterPro" id="IPR058253">
    <property type="entry name" value="Zn_ribbon_double"/>
</dbReference>
<evidence type="ECO:0000256" key="1">
    <source>
        <dbReference type="SAM" id="MobiDB-lite"/>
    </source>
</evidence>
<dbReference type="OrthoDB" id="3799818at2759"/>
<dbReference type="Proteomes" id="UP000799424">
    <property type="component" value="Unassembled WGS sequence"/>
</dbReference>
<dbReference type="EMBL" id="MU006217">
    <property type="protein sequence ID" value="KAF2831978.1"/>
    <property type="molecule type" value="Genomic_DNA"/>
</dbReference>
<keyword evidence="4" id="KW-1185">Reference proteome</keyword>
<dbReference type="Pfam" id="PF26652">
    <property type="entry name" value="Zn_ribbon_double"/>
    <property type="match status" value="1"/>
</dbReference>
<feature type="compositionally biased region" description="Polar residues" evidence="1">
    <location>
        <begin position="259"/>
        <end position="273"/>
    </location>
</feature>
<accession>A0A6A7AGX9</accession>
<feature type="region of interest" description="Disordered" evidence="1">
    <location>
        <begin position="1"/>
        <end position="40"/>
    </location>
</feature>
<feature type="compositionally biased region" description="Low complexity" evidence="1">
    <location>
        <begin position="19"/>
        <end position="36"/>
    </location>
</feature>
<evidence type="ECO:0000313" key="4">
    <source>
        <dbReference type="Proteomes" id="UP000799424"/>
    </source>
</evidence>
<evidence type="ECO:0000259" key="2">
    <source>
        <dbReference type="Pfam" id="PF26652"/>
    </source>
</evidence>
<feature type="compositionally biased region" description="Polar residues" evidence="1">
    <location>
        <begin position="1"/>
        <end position="17"/>
    </location>
</feature>
<dbReference type="AlphaFoldDB" id="A0A6A7AGX9"/>
<reference evidence="3" key="1">
    <citation type="journal article" date="2020" name="Stud. Mycol.">
        <title>101 Dothideomycetes genomes: a test case for predicting lifestyles and emergence of pathogens.</title>
        <authorList>
            <person name="Haridas S."/>
            <person name="Albert R."/>
            <person name="Binder M."/>
            <person name="Bloem J."/>
            <person name="Labutti K."/>
            <person name="Salamov A."/>
            <person name="Andreopoulos B."/>
            <person name="Baker S."/>
            <person name="Barry K."/>
            <person name="Bills G."/>
            <person name="Bluhm B."/>
            <person name="Cannon C."/>
            <person name="Castanera R."/>
            <person name="Culley D."/>
            <person name="Daum C."/>
            <person name="Ezra D."/>
            <person name="Gonzalez J."/>
            <person name="Henrissat B."/>
            <person name="Kuo A."/>
            <person name="Liang C."/>
            <person name="Lipzen A."/>
            <person name="Lutzoni F."/>
            <person name="Magnuson J."/>
            <person name="Mondo S."/>
            <person name="Nolan M."/>
            <person name="Ohm R."/>
            <person name="Pangilinan J."/>
            <person name="Park H.-J."/>
            <person name="Ramirez L."/>
            <person name="Alfaro M."/>
            <person name="Sun H."/>
            <person name="Tritt A."/>
            <person name="Yoshinaga Y."/>
            <person name="Zwiers L.-H."/>
            <person name="Turgeon B."/>
            <person name="Goodwin S."/>
            <person name="Spatafora J."/>
            <person name="Crous P."/>
            <person name="Grigoriev I."/>
        </authorList>
    </citation>
    <scope>NUCLEOTIDE SEQUENCE</scope>
    <source>
        <strain evidence="3">CBS 113818</strain>
    </source>
</reference>